<feature type="transmembrane region" description="Helical" evidence="9">
    <location>
        <begin position="108"/>
        <end position="131"/>
    </location>
</feature>
<dbReference type="Gene3D" id="1.20.1420.30">
    <property type="entry name" value="NCX, central ion-binding region"/>
    <property type="match status" value="1"/>
</dbReference>
<dbReference type="PANTHER" id="PTHR31503:SF22">
    <property type="entry name" value="VACUOLAR CALCIUM ION TRANSPORTER"/>
    <property type="match status" value="1"/>
</dbReference>
<feature type="transmembrane region" description="Helical" evidence="9">
    <location>
        <begin position="293"/>
        <end position="316"/>
    </location>
</feature>
<keyword evidence="5 9" id="KW-0106">Calcium</keyword>
<organism evidence="11 12">
    <name type="scientific">Pedococcus bigeumensis</name>
    <dbReference type="NCBI Taxonomy" id="433644"/>
    <lineage>
        <taxon>Bacteria</taxon>
        <taxon>Bacillati</taxon>
        <taxon>Actinomycetota</taxon>
        <taxon>Actinomycetes</taxon>
        <taxon>Micrococcales</taxon>
        <taxon>Intrasporangiaceae</taxon>
        <taxon>Pedococcus</taxon>
    </lineage>
</organism>
<evidence type="ECO:0000256" key="6">
    <source>
        <dbReference type="ARBA" id="ARBA00022989"/>
    </source>
</evidence>
<keyword evidence="9" id="KW-0050">Antiport</keyword>
<dbReference type="AlphaFoldDB" id="A0A502D0W4"/>
<dbReference type="RefSeq" id="WP_140737791.1">
    <property type="nucleotide sequence ID" value="NZ_RCZM01000002.1"/>
</dbReference>
<comment type="function">
    <text evidence="9">Ca(+)/H(+) antiporter that extrudes calcium in exchange for external protons.</text>
</comment>
<dbReference type="InterPro" id="IPR044880">
    <property type="entry name" value="NCX_ion-bd_dom_sf"/>
</dbReference>
<dbReference type="GO" id="GO:0016020">
    <property type="term" value="C:membrane"/>
    <property type="evidence" value="ECO:0007669"/>
    <property type="project" value="InterPro"/>
</dbReference>
<feature type="domain" description="Sodium/calcium exchanger membrane region" evidence="10">
    <location>
        <begin position="45"/>
        <end position="193"/>
    </location>
</feature>
<keyword evidence="6 9" id="KW-1133">Transmembrane helix</keyword>
<feature type="domain" description="Sodium/calcium exchanger membrane region" evidence="10">
    <location>
        <begin position="229"/>
        <end position="373"/>
    </location>
</feature>
<dbReference type="NCBIfam" id="TIGR00378">
    <property type="entry name" value="cax"/>
    <property type="match status" value="1"/>
</dbReference>
<feature type="transmembrane region" description="Helical" evidence="9">
    <location>
        <begin position="143"/>
        <end position="165"/>
    </location>
</feature>
<keyword evidence="4 9" id="KW-0812">Transmembrane</keyword>
<gene>
    <name evidence="11" type="primary">cax</name>
    <name evidence="11" type="ORF">EAH86_06290</name>
</gene>
<evidence type="ECO:0000256" key="2">
    <source>
        <dbReference type="ARBA" id="ARBA00022448"/>
    </source>
</evidence>
<dbReference type="PANTHER" id="PTHR31503">
    <property type="entry name" value="VACUOLAR CALCIUM ION TRANSPORTER"/>
    <property type="match status" value="1"/>
</dbReference>
<dbReference type="EMBL" id="RCZM01000002">
    <property type="protein sequence ID" value="TPG18019.1"/>
    <property type="molecule type" value="Genomic_DNA"/>
</dbReference>
<evidence type="ECO:0000259" key="10">
    <source>
        <dbReference type="Pfam" id="PF01699"/>
    </source>
</evidence>
<dbReference type="InterPro" id="IPR004798">
    <property type="entry name" value="CAX-like"/>
</dbReference>
<feature type="transmembrane region" description="Helical" evidence="9">
    <location>
        <begin position="84"/>
        <end position="102"/>
    </location>
</feature>
<evidence type="ECO:0000256" key="3">
    <source>
        <dbReference type="ARBA" id="ARBA00022568"/>
    </source>
</evidence>
<dbReference type="GO" id="GO:0006874">
    <property type="term" value="P:intracellular calcium ion homeostasis"/>
    <property type="evidence" value="ECO:0007669"/>
    <property type="project" value="TreeGrafter"/>
</dbReference>
<evidence type="ECO:0000256" key="8">
    <source>
        <dbReference type="ARBA" id="ARBA00023136"/>
    </source>
</evidence>
<name>A0A502D0W4_9MICO</name>
<evidence type="ECO:0000313" key="11">
    <source>
        <dbReference type="EMBL" id="TPG18019.1"/>
    </source>
</evidence>
<proteinExistence type="inferred from homology"/>
<evidence type="ECO:0000256" key="7">
    <source>
        <dbReference type="ARBA" id="ARBA00023065"/>
    </source>
</evidence>
<dbReference type="OrthoDB" id="8438242at2"/>
<feature type="transmembrane region" description="Helical" evidence="9">
    <location>
        <begin position="224"/>
        <end position="243"/>
    </location>
</feature>
<dbReference type="InterPro" id="IPR004837">
    <property type="entry name" value="NaCa_Exmemb"/>
</dbReference>
<feature type="transmembrane region" description="Helical" evidence="9">
    <location>
        <begin position="322"/>
        <end position="347"/>
    </location>
</feature>
<feature type="transmembrane region" description="Helical" evidence="9">
    <location>
        <begin position="21"/>
        <end position="39"/>
    </location>
</feature>
<feature type="transmembrane region" description="Helical" evidence="9">
    <location>
        <begin position="177"/>
        <end position="197"/>
    </location>
</feature>
<keyword evidence="3 9" id="KW-0109">Calcium transport</keyword>
<dbReference type="GO" id="GO:0012505">
    <property type="term" value="C:endomembrane system"/>
    <property type="evidence" value="ECO:0007669"/>
    <property type="project" value="UniProtKB-SubCell"/>
</dbReference>
<comment type="subcellular location">
    <subcellularLocation>
        <location evidence="1">Endomembrane system</location>
        <topology evidence="1">Multi-pass membrane protein</topology>
    </subcellularLocation>
</comment>
<keyword evidence="7 9" id="KW-0406">Ion transport</keyword>
<protein>
    <recommendedName>
        <fullName evidence="9">Ca(2+)/H(+) antiporter</fullName>
    </recommendedName>
</protein>
<evidence type="ECO:0000256" key="9">
    <source>
        <dbReference type="RuleBase" id="RU365028"/>
    </source>
</evidence>
<feature type="transmembrane region" description="Helical" evidence="9">
    <location>
        <begin position="263"/>
        <end position="281"/>
    </location>
</feature>
<comment type="similarity">
    <text evidence="9">Belongs to the Ca(2+):cation antiporter (CaCA) (TC 2.A.19) family.</text>
</comment>
<dbReference type="Pfam" id="PF01699">
    <property type="entry name" value="Na_Ca_ex"/>
    <property type="match status" value="2"/>
</dbReference>
<sequence>MTPAPPTTSAQPTALFVRSDYLILGGGGLAVALAALTHFVGGGAVLPFLCSAVAVTLLASLVGRSVEQLGDRFGPGATGVLQSALGNLPELFIALFALKAGLVAVVQAALIGSILANLLLVLGLAFLVGGLKHGTQQLNSERARGIIVLMVLSVAAMVVPSLAHYVHTPAAAHEKTLSLIVSVVLLVLFALTLPASLRKEAPAEGAGAEGAGAADKMEHEAPRWPVWLAVGLLALAALLAAFVSDWFVTALEPAMKALSISDAFAGLVIVAIAGNAIENIVGVQLAARNQSEYAFSVVINSPIQIALVLAPLLVVLSSVFGFATLTLVFPPMLVVSVVIAVILTAFITFDGESTWIEGAALIAVYAVIATSFWWG</sequence>
<reference evidence="11 12" key="1">
    <citation type="journal article" date="2019" name="Environ. Microbiol.">
        <title>Species interactions and distinct microbial communities in high Arctic permafrost affected cryosols are associated with the CH4 and CO2 gas fluxes.</title>
        <authorList>
            <person name="Altshuler I."/>
            <person name="Hamel J."/>
            <person name="Turney S."/>
            <person name="Magnuson E."/>
            <person name="Levesque R."/>
            <person name="Greer C."/>
            <person name="Whyte L.G."/>
        </authorList>
    </citation>
    <scope>NUCLEOTIDE SEQUENCE [LARGE SCALE GENOMIC DNA]</scope>
    <source>
        <strain evidence="11 12">S9.3A</strain>
    </source>
</reference>
<accession>A0A502D0W4</accession>
<keyword evidence="12" id="KW-1185">Reference proteome</keyword>
<evidence type="ECO:0000256" key="5">
    <source>
        <dbReference type="ARBA" id="ARBA00022837"/>
    </source>
</evidence>
<dbReference type="InterPro" id="IPR004713">
    <property type="entry name" value="CaH_exchang"/>
</dbReference>
<feature type="transmembrane region" description="Helical" evidence="9">
    <location>
        <begin position="354"/>
        <end position="374"/>
    </location>
</feature>
<dbReference type="Proteomes" id="UP000317722">
    <property type="component" value="Unassembled WGS sequence"/>
</dbReference>
<feature type="transmembrane region" description="Helical" evidence="9">
    <location>
        <begin position="45"/>
        <end position="63"/>
    </location>
</feature>
<evidence type="ECO:0000256" key="4">
    <source>
        <dbReference type="ARBA" id="ARBA00022692"/>
    </source>
</evidence>
<dbReference type="GO" id="GO:0015369">
    <property type="term" value="F:calcium:proton antiporter activity"/>
    <property type="evidence" value="ECO:0007669"/>
    <property type="project" value="UniProtKB-UniRule"/>
</dbReference>
<keyword evidence="8 9" id="KW-0472">Membrane</keyword>
<comment type="caution">
    <text evidence="11">The sequence shown here is derived from an EMBL/GenBank/DDBJ whole genome shotgun (WGS) entry which is preliminary data.</text>
</comment>
<keyword evidence="2 9" id="KW-0813">Transport</keyword>
<evidence type="ECO:0000256" key="1">
    <source>
        <dbReference type="ARBA" id="ARBA00004127"/>
    </source>
</evidence>
<evidence type="ECO:0000313" key="12">
    <source>
        <dbReference type="Proteomes" id="UP000317722"/>
    </source>
</evidence>